<organism evidence="4">
    <name type="scientific">marine metagenome</name>
    <dbReference type="NCBI Taxonomy" id="408172"/>
    <lineage>
        <taxon>unclassified sequences</taxon>
        <taxon>metagenomes</taxon>
        <taxon>ecological metagenomes</taxon>
    </lineage>
</organism>
<dbReference type="InterPro" id="IPR001544">
    <property type="entry name" value="Aminotrans_IV"/>
</dbReference>
<keyword evidence="3" id="KW-0663">Pyridoxal phosphate</keyword>
<sequence length="159" mass="18539">MIFFNDHIDRLFSNTRFFNFNNINKNDIYNTAIKTINQNDLNTGLLKIIILPIDDDFINMEYYIFIRPLPKLNSDIVKIKFYSESNYPILRFKPAYKSLFYMGNMLAIKDAHASGAFEPIFYNKNKIITEGAIRNIFFIKDGMVCTPNLELGILDGVTR</sequence>
<reference evidence="4" key="1">
    <citation type="submission" date="2018-05" db="EMBL/GenBank/DDBJ databases">
        <authorList>
            <person name="Lanie J.A."/>
            <person name="Ng W.-L."/>
            <person name="Kazmierczak K.M."/>
            <person name="Andrzejewski T.M."/>
            <person name="Davidsen T.M."/>
            <person name="Wayne K.J."/>
            <person name="Tettelin H."/>
            <person name="Glass J.I."/>
            <person name="Rusch D."/>
            <person name="Podicherti R."/>
            <person name="Tsui H.-C.T."/>
            <person name="Winkler M.E."/>
        </authorList>
    </citation>
    <scope>NUCLEOTIDE SEQUENCE</scope>
</reference>
<evidence type="ECO:0000256" key="2">
    <source>
        <dbReference type="ARBA" id="ARBA00009320"/>
    </source>
</evidence>
<dbReference type="InterPro" id="IPR036038">
    <property type="entry name" value="Aminotransferase-like"/>
</dbReference>
<comment type="similarity">
    <text evidence="2">Belongs to the class-IV pyridoxal-phosphate-dependent aminotransferase family.</text>
</comment>
<gene>
    <name evidence="4" type="ORF">METZ01_LOCUS263394</name>
</gene>
<dbReference type="GO" id="GO:0003824">
    <property type="term" value="F:catalytic activity"/>
    <property type="evidence" value="ECO:0007669"/>
    <property type="project" value="InterPro"/>
</dbReference>
<dbReference type="PROSITE" id="PS00770">
    <property type="entry name" value="AA_TRANSFER_CLASS_4"/>
    <property type="match status" value="1"/>
</dbReference>
<dbReference type="PANTHER" id="PTHR42743:SF11">
    <property type="entry name" value="AMINODEOXYCHORISMATE LYASE"/>
    <property type="match status" value="1"/>
</dbReference>
<protein>
    <recommendedName>
        <fullName evidence="5">Aminotransferase class IV</fullName>
    </recommendedName>
</protein>
<evidence type="ECO:0000313" key="4">
    <source>
        <dbReference type="EMBL" id="SVC10540.1"/>
    </source>
</evidence>
<evidence type="ECO:0000256" key="1">
    <source>
        <dbReference type="ARBA" id="ARBA00001933"/>
    </source>
</evidence>
<evidence type="ECO:0008006" key="5">
    <source>
        <dbReference type="Google" id="ProtNLM"/>
    </source>
</evidence>
<name>A0A382JEG2_9ZZZZ</name>
<dbReference type="Pfam" id="PF01063">
    <property type="entry name" value="Aminotran_4"/>
    <property type="match status" value="1"/>
</dbReference>
<dbReference type="InterPro" id="IPR050571">
    <property type="entry name" value="Class-IV_PLP-Dep_Aminotrnsfr"/>
</dbReference>
<dbReference type="AlphaFoldDB" id="A0A382JEG2"/>
<proteinExistence type="inferred from homology"/>
<dbReference type="PANTHER" id="PTHR42743">
    <property type="entry name" value="AMINO-ACID AMINOTRANSFERASE"/>
    <property type="match status" value="1"/>
</dbReference>
<evidence type="ECO:0000256" key="3">
    <source>
        <dbReference type="ARBA" id="ARBA00022898"/>
    </source>
</evidence>
<dbReference type="Gene3D" id="3.20.10.10">
    <property type="entry name" value="D-amino Acid Aminotransferase, subunit A, domain 2"/>
    <property type="match status" value="1"/>
</dbReference>
<dbReference type="InterPro" id="IPR018300">
    <property type="entry name" value="Aminotrans_IV_CS"/>
</dbReference>
<feature type="non-terminal residue" evidence="4">
    <location>
        <position position="159"/>
    </location>
</feature>
<dbReference type="InterPro" id="IPR043132">
    <property type="entry name" value="BCAT-like_C"/>
</dbReference>
<dbReference type="EMBL" id="UINC01073846">
    <property type="protein sequence ID" value="SVC10540.1"/>
    <property type="molecule type" value="Genomic_DNA"/>
</dbReference>
<accession>A0A382JEG2</accession>
<dbReference type="SUPFAM" id="SSF56752">
    <property type="entry name" value="D-aminoacid aminotransferase-like PLP-dependent enzymes"/>
    <property type="match status" value="1"/>
</dbReference>
<comment type="cofactor">
    <cofactor evidence="1">
        <name>pyridoxal 5'-phosphate</name>
        <dbReference type="ChEBI" id="CHEBI:597326"/>
    </cofactor>
</comment>
<dbReference type="GO" id="GO:0046394">
    <property type="term" value="P:carboxylic acid biosynthetic process"/>
    <property type="evidence" value="ECO:0007669"/>
    <property type="project" value="UniProtKB-ARBA"/>
</dbReference>